<dbReference type="Proteomes" id="UP001165085">
    <property type="component" value="Unassembled WGS sequence"/>
</dbReference>
<name>A0A9W7B905_9STRA</name>
<feature type="transmembrane region" description="Helical" evidence="2">
    <location>
        <begin position="115"/>
        <end position="135"/>
    </location>
</feature>
<evidence type="ECO:0000256" key="1">
    <source>
        <dbReference type="SAM" id="Coils"/>
    </source>
</evidence>
<feature type="coiled-coil region" evidence="1">
    <location>
        <begin position="65"/>
        <end position="110"/>
    </location>
</feature>
<proteinExistence type="predicted"/>
<keyword evidence="1" id="KW-0175">Coiled coil</keyword>
<comment type="caution">
    <text evidence="3">The sequence shown here is derived from an EMBL/GenBank/DDBJ whole genome shotgun (WGS) entry which is preliminary data.</text>
</comment>
<accession>A0A9W7B905</accession>
<evidence type="ECO:0000256" key="2">
    <source>
        <dbReference type="SAM" id="Phobius"/>
    </source>
</evidence>
<organism evidence="3 4">
    <name type="scientific">Triparma strigata</name>
    <dbReference type="NCBI Taxonomy" id="1606541"/>
    <lineage>
        <taxon>Eukaryota</taxon>
        <taxon>Sar</taxon>
        <taxon>Stramenopiles</taxon>
        <taxon>Ochrophyta</taxon>
        <taxon>Bolidophyceae</taxon>
        <taxon>Parmales</taxon>
        <taxon>Triparmaceae</taxon>
        <taxon>Triparma</taxon>
    </lineage>
</organism>
<reference evidence="4" key="1">
    <citation type="journal article" date="2023" name="Commun. Biol.">
        <title>Genome analysis of Parmales, the sister group of diatoms, reveals the evolutionary specialization of diatoms from phago-mixotrophs to photoautotrophs.</title>
        <authorList>
            <person name="Ban H."/>
            <person name="Sato S."/>
            <person name="Yoshikawa S."/>
            <person name="Yamada K."/>
            <person name="Nakamura Y."/>
            <person name="Ichinomiya M."/>
            <person name="Sato N."/>
            <person name="Blanc-Mathieu R."/>
            <person name="Endo H."/>
            <person name="Kuwata A."/>
            <person name="Ogata H."/>
        </authorList>
    </citation>
    <scope>NUCLEOTIDE SEQUENCE [LARGE SCALE GENOMIC DNA]</scope>
    <source>
        <strain evidence="4">NIES 3701</strain>
    </source>
</reference>
<keyword evidence="2" id="KW-0812">Transmembrane</keyword>
<protein>
    <submittedName>
        <fullName evidence="3">Uncharacterized protein</fullName>
    </submittedName>
</protein>
<dbReference type="OrthoDB" id="88410at2759"/>
<keyword evidence="2" id="KW-0472">Membrane</keyword>
<dbReference type="AlphaFoldDB" id="A0A9W7B905"/>
<evidence type="ECO:0000313" key="3">
    <source>
        <dbReference type="EMBL" id="GMH86331.1"/>
    </source>
</evidence>
<gene>
    <name evidence="3" type="ORF">TrST_g71</name>
</gene>
<dbReference type="EMBL" id="BRXY01000312">
    <property type="protein sequence ID" value="GMH86331.1"/>
    <property type="molecule type" value="Genomic_DNA"/>
</dbReference>
<sequence length="140" mass="15265">MCRAVPCPSCSKATWIGCGLHIDAALSGVSKEDRCSEWRTGDDCGLKAKPVDTKPVVKKSVNLAAEKISRTLEKVKAEAAKSKKALETKVEQQGEKIELLEGEVRDLKETEATNFTWLHVAVAAGLSSAFTFVVIRFSRK</sequence>
<keyword evidence="2" id="KW-1133">Transmembrane helix</keyword>
<evidence type="ECO:0000313" key="4">
    <source>
        <dbReference type="Proteomes" id="UP001165085"/>
    </source>
</evidence>
<keyword evidence="4" id="KW-1185">Reference proteome</keyword>